<dbReference type="AlphaFoldDB" id="A0A418VZE4"/>
<keyword evidence="1" id="KW-0732">Signal</keyword>
<gene>
    <name evidence="2" type="ORF">D3877_00055</name>
</gene>
<dbReference type="EMBL" id="QYUL01000001">
    <property type="protein sequence ID" value="RJF83140.1"/>
    <property type="molecule type" value="Genomic_DNA"/>
</dbReference>
<evidence type="ECO:0008006" key="4">
    <source>
        <dbReference type="Google" id="ProtNLM"/>
    </source>
</evidence>
<feature type="chain" id="PRO_5019569681" description="Lipoprotein" evidence="1">
    <location>
        <begin position="29"/>
        <end position="86"/>
    </location>
</feature>
<evidence type="ECO:0000313" key="3">
    <source>
        <dbReference type="Proteomes" id="UP000283458"/>
    </source>
</evidence>
<keyword evidence="3" id="KW-1185">Reference proteome</keyword>
<comment type="caution">
    <text evidence="2">The sequence shown here is derived from an EMBL/GenBank/DDBJ whole genome shotgun (WGS) entry which is preliminary data.</text>
</comment>
<accession>A0A418VZE4</accession>
<dbReference type="Proteomes" id="UP000283458">
    <property type="component" value="Unassembled WGS sequence"/>
</dbReference>
<evidence type="ECO:0000313" key="2">
    <source>
        <dbReference type="EMBL" id="RJF83140.1"/>
    </source>
</evidence>
<feature type="signal peptide" evidence="1">
    <location>
        <begin position="1"/>
        <end position="28"/>
    </location>
</feature>
<protein>
    <recommendedName>
        <fullName evidence="4">Lipoprotein</fullName>
    </recommendedName>
</protein>
<proteinExistence type="predicted"/>
<sequence length="86" mass="10161">MRPVPARAVLRFAALSALLVTLAGCVHHQGGYYSEYPAYRPPVVVARPYYRAPPAVVYERPRYGYDRRWEHHHRPGWGRSDDRRRW</sequence>
<dbReference type="RefSeq" id="WP_119828784.1">
    <property type="nucleotide sequence ID" value="NZ_QYUL01000001.1"/>
</dbReference>
<evidence type="ECO:0000256" key="1">
    <source>
        <dbReference type="SAM" id="SignalP"/>
    </source>
</evidence>
<reference evidence="2 3" key="1">
    <citation type="submission" date="2018-09" db="EMBL/GenBank/DDBJ databases">
        <authorList>
            <person name="Zhu H."/>
        </authorList>
    </citation>
    <scope>NUCLEOTIDE SEQUENCE [LARGE SCALE GENOMIC DNA]</scope>
    <source>
        <strain evidence="2 3">K2W22B-5</strain>
    </source>
</reference>
<dbReference type="PROSITE" id="PS51257">
    <property type="entry name" value="PROKAR_LIPOPROTEIN"/>
    <property type="match status" value="1"/>
</dbReference>
<name>A0A418VZE4_9PROT</name>
<organism evidence="2 3">
    <name type="scientific">Azospirillum cavernae</name>
    <dbReference type="NCBI Taxonomy" id="2320860"/>
    <lineage>
        <taxon>Bacteria</taxon>
        <taxon>Pseudomonadati</taxon>
        <taxon>Pseudomonadota</taxon>
        <taxon>Alphaproteobacteria</taxon>
        <taxon>Rhodospirillales</taxon>
        <taxon>Azospirillaceae</taxon>
        <taxon>Azospirillum</taxon>
    </lineage>
</organism>